<evidence type="ECO:0000313" key="7">
    <source>
        <dbReference type="Proteomes" id="UP000054526"/>
    </source>
</evidence>
<evidence type="ECO:0000313" key="6">
    <source>
        <dbReference type="EMBL" id="KIL36486.1"/>
    </source>
</evidence>
<dbReference type="Proteomes" id="UP000054526">
    <property type="component" value="Unassembled WGS sequence"/>
</dbReference>
<feature type="domain" description="ABC-2 type transporter transmembrane" evidence="5">
    <location>
        <begin position="31"/>
        <end position="133"/>
    </location>
</feature>
<dbReference type="Gene3D" id="3.40.1710.10">
    <property type="entry name" value="abc type-2 transporter like domain"/>
    <property type="match status" value="1"/>
</dbReference>
<comment type="subcellular location">
    <subcellularLocation>
        <location evidence="1">Membrane</location>
        <topology evidence="1">Multi-pass membrane protein</topology>
    </subcellularLocation>
</comment>
<dbReference type="InterPro" id="IPR051328">
    <property type="entry name" value="T7SS_ABC-Transporter"/>
</dbReference>
<comment type="caution">
    <text evidence="6">The sequence shown here is derived from an EMBL/GenBank/DDBJ whole genome shotgun (WGS) entry which is preliminary data.</text>
</comment>
<dbReference type="NCBIfam" id="TIGR03061">
    <property type="entry name" value="pip_yhgE_Nterm"/>
    <property type="match status" value="1"/>
</dbReference>
<dbReference type="NCBIfam" id="TIGR03057">
    <property type="entry name" value="xxxLxxG_by_4"/>
    <property type="match status" value="1"/>
</dbReference>
<dbReference type="InterPro" id="IPR017500">
    <property type="entry name" value="Phage_infect_YhgE_N"/>
</dbReference>
<dbReference type="Pfam" id="PF12698">
    <property type="entry name" value="ABC2_membrane_3"/>
    <property type="match status" value="1"/>
</dbReference>
<keyword evidence="2" id="KW-0812">Transmembrane</keyword>
<keyword evidence="7" id="KW-1185">Reference proteome</keyword>
<evidence type="ECO:0000256" key="4">
    <source>
        <dbReference type="ARBA" id="ARBA00023136"/>
    </source>
</evidence>
<protein>
    <recommendedName>
        <fullName evidence="5">ABC-2 type transporter transmembrane domain-containing protein</fullName>
    </recommendedName>
</protein>
<gene>
    <name evidence="6" type="ORF">SD71_07745</name>
</gene>
<sequence length="433" mass="45174">MKNSEKRSRMLASEFRRLSRSRMAMLSVVGLLVIPLLYSGMLIGAFWDPYAKLSELPVAVVNEDKGAVMDGKSVQVGRELTEELNKQKDFKWAFTSGQEAMQGLKEHRYAMAFIIPGNFSQQTTTLKNETPQLAEIQYFVDDGWNYLNSRIGAEASEQLKVKVSNEVTKAYADAVLGSVGKAADGLKEASDGAARLADGAQEAHTGAQTLHDNLAKLADGSLELKQGLNKMKTGSARLAEGSGTLSAGSVKLADSLKQASEAGTQMAAGAARTDEGAARLAAGVSKLQQSGTALAAGASEVDSGSKGVASAADQLSQGLKKYAEEHADASGDAAFQELLKSAQQLAAGAGKVQVGAHGLSEGASGMAAAEGELAQGLAELQTGTVQLHEKLDFFAGKLREIESGSVKLSDGAQTLASGAESCIRESRAPGKEC</sequence>
<reference evidence="6 7" key="1">
    <citation type="submission" date="2014-12" db="EMBL/GenBank/DDBJ databases">
        <title>Draft genome sequence of Cohnella kolymensis strain B-2846.</title>
        <authorList>
            <person name="Karlyshev A.V."/>
            <person name="Kudryashova E.B."/>
        </authorList>
    </citation>
    <scope>NUCLEOTIDE SEQUENCE [LARGE SCALE GENOMIC DNA]</scope>
    <source>
        <strain evidence="6 7">VKM B-2846</strain>
    </source>
</reference>
<dbReference type="PANTHER" id="PTHR43077">
    <property type="entry name" value="TRANSPORT PERMEASE YVFS-RELATED"/>
    <property type="match status" value="1"/>
</dbReference>
<keyword evidence="3" id="KW-1133">Transmembrane helix</keyword>
<dbReference type="EMBL" id="JXAL01000008">
    <property type="protein sequence ID" value="KIL36486.1"/>
    <property type="molecule type" value="Genomic_DNA"/>
</dbReference>
<dbReference type="PANTHER" id="PTHR43077:SF5">
    <property type="entry name" value="PHAGE INFECTION PROTEIN"/>
    <property type="match status" value="1"/>
</dbReference>
<dbReference type="InterPro" id="IPR013525">
    <property type="entry name" value="ABC2_TM"/>
</dbReference>
<dbReference type="RefSeq" id="WP_041061804.1">
    <property type="nucleotide sequence ID" value="NZ_JXAL01000008.1"/>
</dbReference>
<evidence type="ECO:0000259" key="5">
    <source>
        <dbReference type="Pfam" id="PF12698"/>
    </source>
</evidence>
<name>A0ABR5A663_9BACL</name>
<proteinExistence type="predicted"/>
<organism evidence="6 7">
    <name type="scientific">Cohnella kolymensis</name>
    <dbReference type="NCBI Taxonomy" id="1590652"/>
    <lineage>
        <taxon>Bacteria</taxon>
        <taxon>Bacillati</taxon>
        <taxon>Bacillota</taxon>
        <taxon>Bacilli</taxon>
        <taxon>Bacillales</taxon>
        <taxon>Paenibacillaceae</taxon>
        <taxon>Cohnella</taxon>
    </lineage>
</organism>
<keyword evidence="4" id="KW-0472">Membrane</keyword>
<dbReference type="InterPro" id="IPR023908">
    <property type="entry name" value="xxxLxxG_rpt"/>
</dbReference>
<accession>A0ABR5A663</accession>
<evidence type="ECO:0000256" key="1">
    <source>
        <dbReference type="ARBA" id="ARBA00004141"/>
    </source>
</evidence>
<evidence type="ECO:0000256" key="2">
    <source>
        <dbReference type="ARBA" id="ARBA00022692"/>
    </source>
</evidence>
<evidence type="ECO:0000256" key="3">
    <source>
        <dbReference type="ARBA" id="ARBA00022989"/>
    </source>
</evidence>